<organism evidence="8 9">
    <name type="scientific">Streptantibioticus silvisoli</name>
    <dbReference type="NCBI Taxonomy" id="2705255"/>
    <lineage>
        <taxon>Bacteria</taxon>
        <taxon>Bacillati</taxon>
        <taxon>Actinomycetota</taxon>
        <taxon>Actinomycetes</taxon>
        <taxon>Kitasatosporales</taxon>
        <taxon>Streptomycetaceae</taxon>
        <taxon>Streptantibioticus</taxon>
    </lineage>
</organism>
<evidence type="ECO:0000256" key="6">
    <source>
        <dbReference type="SAM" id="MobiDB-lite"/>
    </source>
</evidence>
<name>A0ABT6W0T7_9ACTN</name>
<gene>
    <name evidence="8" type="ORF">POF43_016750</name>
</gene>
<protein>
    <submittedName>
        <fullName evidence="8">ABC transporter permease</fullName>
    </submittedName>
</protein>
<evidence type="ECO:0000256" key="5">
    <source>
        <dbReference type="ARBA" id="ARBA00023136"/>
    </source>
</evidence>
<accession>A0ABT6W0T7</accession>
<dbReference type="PANTHER" id="PTHR32196">
    <property type="entry name" value="ABC TRANSPORTER PERMEASE PROTEIN YPHD-RELATED-RELATED"/>
    <property type="match status" value="1"/>
</dbReference>
<evidence type="ECO:0000313" key="9">
    <source>
        <dbReference type="Proteomes" id="UP001156398"/>
    </source>
</evidence>
<dbReference type="Pfam" id="PF02653">
    <property type="entry name" value="BPD_transp_2"/>
    <property type="match status" value="1"/>
</dbReference>
<evidence type="ECO:0000256" key="2">
    <source>
        <dbReference type="ARBA" id="ARBA00022475"/>
    </source>
</evidence>
<feature type="transmembrane region" description="Helical" evidence="7">
    <location>
        <begin position="102"/>
        <end position="120"/>
    </location>
</feature>
<keyword evidence="9" id="KW-1185">Reference proteome</keyword>
<reference evidence="8 9" key="1">
    <citation type="submission" date="2023-05" db="EMBL/GenBank/DDBJ databases">
        <title>Streptantibioticus silvisoli sp. nov., acidotolerant actinomycetes 1 from pine litter.</title>
        <authorList>
            <person name="Swiecimska M."/>
            <person name="Golinska P."/>
            <person name="Sangal V."/>
            <person name="Wachnowicz B."/>
            <person name="Goodfellow M."/>
        </authorList>
    </citation>
    <scope>NUCLEOTIDE SEQUENCE [LARGE SCALE GENOMIC DNA]</scope>
    <source>
        <strain evidence="8 9">SL54</strain>
    </source>
</reference>
<dbReference type="Proteomes" id="UP001156398">
    <property type="component" value="Unassembled WGS sequence"/>
</dbReference>
<feature type="transmembrane region" description="Helical" evidence="7">
    <location>
        <begin position="45"/>
        <end position="64"/>
    </location>
</feature>
<feature type="transmembrane region" description="Helical" evidence="7">
    <location>
        <begin position="127"/>
        <end position="147"/>
    </location>
</feature>
<keyword evidence="4 7" id="KW-1133">Transmembrane helix</keyword>
<evidence type="ECO:0000256" key="1">
    <source>
        <dbReference type="ARBA" id="ARBA00004651"/>
    </source>
</evidence>
<feature type="transmembrane region" description="Helical" evidence="7">
    <location>
        <begin position="287"/>
        <end position="317"/>
    </location>
</feature>
<dbReference type="CDD" id="cd06579">
    <property type="entry name" value="TM_PBP1_transp_AraH_like"/>
    <property type="match status" value="1"/>
</dbReference>
<feature type="transmembrane region" description="Helical" evidence="7">
    <location>
        <begin position="186"/>
        <end position="219"/>
    </location>
</feature>
<feature type="compositionally biased region" description="Low complexity" evidence="6">
    <location>
        <begin position="10"/>
        <end position="26"/>
    </location>
</feature>
<feature type="transmembrane region" description="Helical" evidence="7">
    <location>
        <begin position="76"/>
        <end position="96"/>
    </location>
</feature>
<evidence type="ECO:0000256" key="4">
    <source>
        <dbReference type="ARBA" id="ARBA00022989"/>
    </source>
</evidence>
<keyword evidence="5 7" id="KW-0472">Membrane</keyword>
<dbReference type="PANTHER" id="PTHR32196:SF72">
    <property type="entry name" value="RIBOSE IMPORT PERMEASE PROTEIN RBSC"/>
    <property type="match status" value="1"/>
</dbReference>
<evidence type="ECO:0000256" key="7">
    <source>
        <dbReference type="SAM" id="Phobius"/>
    </source>
</evidence>
<dbReference type="InterPro" id="IPR001851">
    <property type="entry name" value="ABC_transp_permease"/>
</dbReference>
<feature type="region of interest" description="Disordered" evidence="6">
    <location>
        <begin position="1"/>
        <end position="26"/>
    </location>
</feature>
<keyword evidence="3 7" id="KW-0812">Transmembrane</keyword>
<dbReference type="EMBL" id="JAAGKO020000023">
    <property type="protein sequence ID" value="MDI5964350.1"/>
    <property type="molecule type" value="Genomic_DNA"/>
</dbReference>
<evidence type="ECO:0000313" key="8">
    <source>
        <dbReference type="EMBL" id="MDI5964350.1"/>
    </source>
</evidence>
<keyword evidence="2" id="KW-1003">Cell membrane</keyword>
<feature type="transmembrane region" description="Helical" evidence="7">
    <location>
        <begin position="248"/>
        <end position="266"/>
    </location>
</feature>
<comment type="subcellular location">
    <subcellularLocation>
        <location evidence="1">Cell membrane</location>
        <topology evidence="1">Multi-pass membrane protein</topology>
    </subcellularLocation>
</comment>
<proteinExistence type="predicted"/>
<evidence type="ECO:0000256" key="3">
    <source>
        <dbReference type="ARBA" id="ARBA00022692"/>
    </source>
</evidence>
<feature type="transmembrane region" description="Helical" evidence="7">
    <location>
        <begin position="153"/>
        <end position="174"/>
    </location>
</feature>
<sequence>MAPRDDVRARAGGPADPVPGGSAADPGPAGAARFGNPVQSLLHSYPSLGPFAVLVLACVVFDLFNSRFLGMANLSIMLQQVAVVGLLALGQTVIILTAGIDLSVGAAMILAQMVMAGLAVTNGCPVVLALAVGLLVALLTGLVNGFLVTRFHVPPFIGTLGTLGVFTAVGLKYANGQTLSPKPGSFLLWTGKIVTLGSFHITVGVLMMIALYLIVGYALGRTAWGKHVYAVGDEPEAARLTGINTARLLLSVYLVAGLVYGVAAWVQIGRVGDASTDISSTLNLDSITAVVIGGVSLFGGRGMVLGTLFGALIVQVFQNGLALAGVQDLYQQLAEGLLVIAAVSLDRWIRKVRS</sequence>
<dbReference type="RefSeq" id="WP_271322585.1">
    <property type="nucleotide sequence ID" value="NZ_JAAGKO020000023.1"/>
</dbReference>
<comment type="caution">
    <text evidence="8">The sequence shown here is derived from an EMBL/GenBank/DDBJ whole genome shotgun (WGS) entry which is preliminary data.</text>
</comment>